<reference evidence="3" key="1">
    <citation type="submission" date="2016-10" db="EMBL/GenBank/DDBJ databases">
        <authorList>
            <person name="Varghese N."/>
            <person name="Submissions S."/>
        </authorList>
    </citation>
    <scope>NUCLEOTIDE SEQUENCE [LARGE SCALE GENOMIC DNA]</scope>
    <source>
        <strain evidence="3">DSM 26893</strain>
    </source>
</reference>
<gene>
    <name evidence="2" type="ORF">SAMN04488011_108131</name>
</gene>
<accession>A0A1H8KT88</accession>
<keyword evidence="1" id="KW-0472">Membrane</keyword>
<dbReference type="Pfam" id="PF20082">
    <property type="entry name" value="DUF6476"/>
    <property type="match status" value="1"/>
</dbReference>
<dbReference type="AlphaFoldDB" id="A0A1H8KT88"/>
<protein>
    <submittedName>
        <fullName evidence="2">Uncharacterized protein</fullName>
    </submittedName>
</protein>
<evidence type="ECO:0000256" key="1">
    <source>
        <dbReference type="SAM" id="Phobius"/>
    </source>
</evidence>
<feature type="transmembrane region" description="Helical" evidence="1">
    <location>
        <begin position="6"/>
        <end position="25"/>
    </location>
</feature>
<organism evidence="2 3">
    <name type="scientific">Palleronia pelagia</name>
    <dbReference type="NCBI Taxonomy" id="387096"/>
    <lineage>
        <taxon>Bacteria</taxon>
        <taxon>Pseudomonadati</taxon>
        <taxon>Pseudomonadota</taxon>
        <taxon>Alphaproteobacteria</taxon>
        <taxon>Rhodobacterales</taxon>
        <taxon>Roseobacteraceae</taxon>
        <taxon>Palleronia</taxon>
    </lineage>
</organism>
<keyword evidence="3" id="KW-1185">Reference proteome</keyword>
<dbReference type="Proteomes" id="UP000199372">
    <property type="component" value="Unassembled WGS sequence"/>
</dbReference>
<name>A0A1H8KT88_9RHOB</name>
<dbReference type="InterPro" id="IPR045519">
    <property type="entry name" value="DUF6476"/>
</dbReference>
<proteinExistence type="predicted"/>
<evidence type="ECO:0000313" key="2">
    <source>
        <dbReference type="EMBL" id="SEN96085.1"/>
    </source>
</evidence>
<keyword evidence="1" id="KW-0812">Transmembrane</keyword>
<dbReference type="EMBL" id="FOCM01000008">
    <property type="protein sequence ID" value="SEN96085.1"/>
    <property type="molecule type" value="Genomic_DNA"/>
</dbReference>
<keyword evidence="1" id="KW-1133">Transmembrane helix</keyword>
<sequence length="85" mass="9354">MLKWLVIALTATMLVGMMALVWLFFTRFPAPGPALPDQIALPEGARATAFTRGSGWLAVVTGDNEILIFSPDGETLRQRIRIEQP</sequence>
<evidence type="ECO:0000313" key="3">
    <source>
        <dbReference type="Proteomes" id="UP000199372"/>
    </source>
</evidence>